<dbReference type="Proteomes" id="UP000009192">
    <property type="component" value="Unassembled WGS sequence"/>
</dbReference>
<evidence type="ECO:0000313" key="2">
    <source>
        <dbReference type="Proteomes" id="UP000009192"/>
    </source>
</evidence>
<proteinExistence type="predicted"/>
<keyword evidence="2" id="KW-1185">Reference proteome</keyword>
<dbReference type="EMBL" id="CH933807">
    <property type="protein sequence ID" value="KRG03069.1"/>
    <property type="molecule type" value="Genomic_DNA"/>
</dbReference>
<gene>
    <name evidence="1" type="primary">Dmoj\GI26819</name>
    <name evidence="1" type="ORF">Dmoj_GI26819</name>
</gene>
<organism evidence="1 2">
    <name type="scientific">Drosophila mojavensis</name>
    <name type="common">Fruit fly</name>
    <dbReference type="NCBI Taxonomy" id="7230"/>
    <lineage>
        <taxon>Eukaryota</taxon>
        <taxon>Metazoa</taxon>
        <taxon>Ecdysozoa</taxon>
        <taxon>Arthropoda</taxon>
        <taxon>Hexapoda</taxon>
        <taxon>Insecta</taxon>
        <taxon>Pterygota</taxon>
        <taxon>Neoptera</taxon>
        <taxon>Endopterygota</taxon>
        <taxon>Diptera</taxon>
        <taxon>Brachycera</taxon>
        <taxon>Muscomorpha</taxon>
        <taxon>Ephydroidea</taxon>
        <taxon>Drosophilidae</taxon>
        <taxon>Drosophila</taxon>
    </lineage>
</organism>
<evidence type="ECO:0000313" key="1">
    <source>
        <dbReference type="EMBL" id="KRG03069.1"/>
    </source>
</evidence>
<dbReference type="AlphaFoldDB" id="A0A0Q9X597"/>
<sequence length="76" mass="8034">MKSIAHVHVESIAIVNSSGWKFGMRHVTATPAPGGGTSSSSSSTPSSIFDICLCVLSCLARRSSFCWLFSLAEKSI</sequence>
<accession>A0A0Q9X597</accession>
<protein>
    <submittedName>
        <fullName evidence="1">Uncharacterized protein</fullName>
    </submittedName>
</protein>
<dbReference type="InParanoid" id="A0A0Q9X597"/>
<name>A0A0Q9X597_DROMO</name>
<reference evidence="1 2" key="1">
    <citation type="journal article" date="2007" name="Nature">
        <title>Evolution of genes and genomes on the Drosophila phylogeny.</title>
        <authorList>
            <consortium name="Drosophila 12 Genomes Consortium"/>
            <person name="Clark A.G."/>
            <person name="Eisen M.B."/>
            <person name="Smith D.R."/>
            <person name="Bergman C.M."/>
            <person name="Oliver B."/>
            <person name="Markow T.A."/>
            <person name="Kaufman T.C."/>
            <person name="Kellis M."/>
            <person name="Gelbart W."/>
            <person name="Iyer V.N."/>
            <person name="Pollard D.A."/>
            <person name="Sackton T.B."/>
            <person name="Larracuente A.M."/>
            <person name="Singh N.D."/>
            <person name="Abad J.P."/>
            <person name="Abt D.N."/>
            <person name="Adryan B."/>
            <person name="Aguade M."/>
            <person name="Akashi H."/>
            <person name="Anderson W.W."/>
            <person name="Aquadro C.F."/>
            <person name="Ardell D.H."/>
            <person name="Arguello R."/>
            <person name="Artieri C.G."/>
            <person name="Barbash D.A."/>
            <person name="Barker D."/>
            <person name="Barsanti P."/>
            <person name="Batterham P."/>
            <person name="Batzoglou S."/>
            <person name="Begun D."/>
            <person name="Bhutkar A."/>
            <person name="Blanco E."/>
            <person name="Bosak S.A."/>
            <person name="Bradley R.K."/>
            <person name="Brand A.D."/>
            <person name="Brent M.R."/>
            <person name="Brooks A.N."/>
            <person name="Brown R.H."/>
            <person name="Butlin R.K."/>
            <person name="Caggese C."/>
            <person name="Calvi B.R."/>
            <person name="Bernardo de Carvalho A."/>
            <person name="Caspi A."/>
            <person name="Castrezana S."/>
            <person name="Celniker S.E."/>
            <person name="Chang J.L."/>
            <person name="Chapple C."/>
            <person name="Chatterji S."/>
            <person name="Chinwalla A."/>
            <person name="Civetta A."/>
            <person name="Clifton S.W."/>
            <person name="Comeron J.M."/>
            <person name="Costello J.C."/>
            <person name="Coyne J.A."/>
            <person name="Daub J."/>
            <person name="David R.G."/>
            <person name="Delcher A.L."/>
            <person name="Delehaunty K."/>
            <person name="Do C.B."/>
            <person name="Ebling H."/>
            <person name="Edwards K."/>
            <person name="Eickbush T."/>
            <person name="Evans J.D."/>
            <person name="Filipski A."/>
            <person name="Findeiss S."/>
            <person name="Freyhult E."/>
            <person name="Fulton L."/>
            <person name="Fulton R."/>
            <person name="Garcia A.C."/>
            <person name="Gardiner A."/>
            <person name="Garfield D.A."/>
            <person name="Garvin B.E."/>
            <person name="Gibson G."/>
            <person name="Gilbert D."/>
            <person name="Gnerre S."/>
            <person name="Godfrey J."/>
            <person name="Good R."/>
            <person name="Gotea V."/>
            <person name="Gravely B."/>
            <person name="Greenberg A.J."/>
            <person name="Griffiths-Jones S."/>
            <person name="Gross S."/>
            <person name="Guigo R."/>
            <person name="Gustafson E.A."/>
            <person name="Haerty W."/>
            <person name="Hahn M.W."/>
            <person name="Halligan D.L."/>
            <person name="Halpern A.L."/>
            <person name="Halter G.M."/>
            <person name="Han M.V."/>
            <person name="Heger A."/>
            <person name="Hillier L."/>
            <person name="Hinrichs A.S."/>
            <person name="Holmes I."/>
            <person name="Hoskins R.A."/>
            <person name="Hubisz M.J."/>
            <person name="Hultmark D."/>
            <person name="Huntley M.A."/>
            <person name="Jaffe D.B."/>
            <person name="Jagadeeshan S."/>
            <person name="Jeck W.R."/>
            <person name="Johnson J."/>
            <person name="Jones C.D."/>
            <person name="Jordan W.C."/>
            <person name="Karpen G.H."/>
            <person name="Kataoka E."/>
            <person name="Keightley P.D."/>
            <person name="Kheradpour P."/>
            <person name="Kirkness E.F."/>
            <person name="Koerich L.B."/>
            <person name="Kristiansen K."/>
            <person name="Kudrna D."/>
            <person name="Kulathinal R.J."/>
            <person name="Kumar S."/>
            <person name="Kwok R."/>
            <person name="Lander E."/>
            <person name="Langley C.H."/>
            <person name="Lapoint R."/>
            <person name="Lazzaro B.P."/>
            <person name="Lee S.J."/>
            <person name="Levesque L."/>
            <person name="Li R."/>
            <person name="Lin C.F."/>
            <person name="Lin M.F."/>
            <person name="Lindblad-Toh K."/>
            <person name="Llopart A."/>
            <person name="Long M."/>
            <person name="Low L."/>
            <person name="Lozovsky E."/>
            <person name="Lu J."/>
            <person name="Luo M."/>
            <person name="Machado C.A."/>
            <person name="Makalowski W."/>
            <person name="Marzo M."/>
            <person name="Matsuda M."/>
            <person name="Matzkin L."/>
            <person name="McAllister B."/>
            <person name="McBride C.S."/>
            <person name="McKernan B."/>
            <person name="McKernan K."/>
            <person name="Mendez-Lago M."/>
            <person name="Minx P."/>
            <person name="Mollenhauer M.U."/>
            <person name="Montooth K."/>
            <person name="Mount S.M."/>
            <person name="Mu X."/>
            <person name="Myers E."/>
            <person name="Negre B."/>
            <person name="Newfeld S."/>
            <person name="Nielsen R."/>
            <person name="Noor M.A."/>
            <person name="O'Grady P."/>
            <person name="Pachter L."/>
            <person name="Papaceit M."/>
            <person name="Parisi M.J."/>
            <person name="Parisi M."/>
            <person name="Parts L."/>
            <person name="Pedersen J.S."/>
            <person name="Pesole G."/>
            <person name="Phillippy A.M."/>
            <person name="Ponting C.P."/>
            <person name="Pop M."/>
            <person name="Porcelli D."/>
            <person name="Powell J.R."/>
            <person name="Prohaska S."/>
            <person name="Pruitt K."/>
            <person name="Puig M."/>
            <person name="Quesneville H."/>
            <person name="Ram K.R."/>
            <person name="Rand D."/>
            <person name="Rasmussen M.D."/>
            <person name="Reed L.K."/>
            <person name="Reenan R."/>
            <person name="Reily A."/>
            <person name="Remington K.A."/>
            <person name="Rieger T.T."/>
            <person name="Ritchie M.G."/>
            <person name="Robin C."/>
            <person name="Rogers Y.H."/>
            <person name="Rohde C."/>
            <person name="Rozas J."/>
            <person name="Rubenfield M.J."/>
            <person name="Ruiz A."/>
            <person name="Russo S."/>
            <person name="Salzberg S.L."/>
            <person name="Sanchez-Gracia A."/>
            <person name="Saranga D.J."/>
            <person name="Sato H."/>
            <person name="Schaeffer S.W."/>
            <person name="Schatz M.C."/>
            <person name="Schlenke T."/>
            <person name="Schwartz R."/>
            <person name="Segarra C."/>
            <person name="Singh R.S."/>
            <person name="Sirot L."/>
            <person name="Sirota M."/>
            <person name="Sisneros N.B."/>
            <person name="Smith C.D."/>
            <person name="Smith T.F."/>
            <person name="Spieth J."/>
            <person name="Stage D.E."/>
            <person name="Stark A."/>
            <person name="Stephan W."/>
            <person name="Strausberg R.L."/>
            <person name="Strempel S."/>
            <person name="Sturgill D."/>
            <person name="Sutton G."/>
            <person name="Sutton G.G."/>
            <person name="Tao W."/>
            <person name="Teichmann S."/>
            <person name="Tobari Y.N."/>
            <person name="Tomimura Y."/>
            <person name="Tsolas J.M."/>
            <person name="Valente V.L."/>
            <person name="Venter E."/>
            <person name="Venter J.C."/>
            <person name="Vicario S."/>
            <person name="Vieira F.G."/>
            <person name="Vilella A.J."/>
            <person name="Villasante A."/>
            <person name="Walenz B."/>
            <person name="Wang J."/>
            <person name="Wasserman M."/>
            <person name="Watts T."/>
            <person name="Wilson D."/>
            <person name="Wilson R.K."/>
            <person name="Wing R.A."/>
            <person name="Wolfner M.F."/>
            <person name="Wong A."/>
            <person name="Wong G.K."/>
            <person name="Wu C.I."/>
            <person name="Wu G."/>
            <person name="Yamamoto D."/>
            <person name="Yang H.P."/>
            <person name="Yang S.P."/>
            <person name="Yorke J.A."/>
            <person name="Yoshida K."/>
            <person name="Zdobnov E."/>
            <person name="Zhang P."/>
            <person name="Zhang Y."/>
            <person name="Zimin A.V."/>
            <person name="Baldwin J."/>
            <person name="Abdouelleil A."/>
            <person name="Abdulkadir J."/>
            <person name="Abebe A."/>
            <person name="Abera B."/>
            <person name="Abreu J."/>
            <person name="Acer S.C."/>
            <person name="Aftuck L."/>
            <person name="Alexander A."/>
            <person name="An P."/>
            <person name="Anderson E."/>
            <person name="Anderson S."/>
            <person name="Arachi H."/>
            <person name="Azer M."/>
            <person name="Bachantsang P."/>
            <person name="Barry A."/>
            <person name="Bayul T."/>
            <person name="Berlin A."/>
            <person name="Bessette D."/>
            <person name="Bloom T."/>
            <person name="Blye J."/>
            <person name="Boguslavskiy L."/>
            <person name="Bonnet C."/>
            <person name="Boukhgalter B."/>
            <person name="Bourzgui I."/>
            <person name="Brown A."/>
            <person name="Cahill P."/>
            <person name="Channer S."/>
            <person name="Cheshatsang Y."/>
            <person name="Chuda L."/>
            <person name="Citroen M."/>
            <person name="Collymore A."/>
            <person name="Cooke P."/>
            <person name="Costello M."/>
            <person name="D'Aco K."/>
            <person name="Daza R."/>
            <person name="De Haan G."/>
            <person name="DeGray S."/>
            <person name="DeMaso C."/>
            <person name="Dhargay N."/>
            <person name="Dooley K."/>
            <person name="Dooley E."/>
            <person name="Doricent M."/>
            <person name="Dorje P."/>
            <person name="Dorjee K."/>
            <person name="Dupes A."/>
            <person name="Elong R."/>
            <person name="Falk J."/>
            <person name="Farina A."/>
            <person name="Faro S."/>
            <person name="Ferguson D."/>
            <person name="Fisher S."/>
            <person name="Foley C.D."/>
            <person name="Franke A."/>
            <person name="Friedrich D."/>
            <person name="Gadbois L."/>
            <person name="Gearin G."/>
            <person name="Gearin C.R."/>
            <person name="Giannoukos G."/>
            <person name="Goode T."/>
            <person name="Graham J."/>
            <person name="Grandbois E."/>
            <person name="Grewal S."/>
            <person name="Gyaltsen K."/>
            <person name="Hafez N."/>
            <person name="Hagos B."/>
            <person name="Hall J."/>
            <person name="Henson C."/>
            <person name="Hollinger A."/>
            <person name="Honan T."/>
            <person name="Huard M.D."/>
            <person name="Hughes L."/>
            <person name="Hurhula B."/>
            <person name="Husby M.E."/>
            <person name="Kamat A."/>
            <person name="Kanga B."/>
            <person name="Kashin S."/>
            <person name="Khazanovich D."/>
            <person name="Kisner P."/>
            <person name="Lance K."/>
            <person name="Lara M."/>
            <person name="Lee W."/>
            <person name="Lennon N."/>
            <person name="Letendre F."/>
            <person name="LeVine R."/>
            <person name="Lipovsky A."/>
            <person name="Liu X."/>
            <person name="Liu J."/>
            <person name="Liu S."/>
            <person name="Lokyitsang T."/>
            <person name="Lokyitsang Y."/>
            <person name="Lubonja R."/>
            <person name="Lui A."/>
            <person name="MacDonald P."/>
            <person name="Magnisalis V."/>
            <person name="Maru K."/>
            <person name="Matthews C."/>
            <person name="McCusker W."/>
            <person name="McDonough S."/>
            <person name="Mehta T."/>
            <person name="Meldrim J."/>
            <person name="Meneus L."/>
            <person name="Mihai O."/>
            <person name="Mihalev A."/>
            <person name="Mihova T."/>
            <person name="Mittelman R."/>
            <person name="Mlenga V."/>
            <person name="Montmayeur A."/>
            <person name="Mulrain L."/>
            <person name="Navidi A."/>
            <person name="Naylor J."/>
            <person name="Negash T."/>
            <person name="Nguyen T."/>
            <person name="Nguyen N."/>
            <person name="Nicol R."/>
            <person name="Norbu C."/>
            <person name="Norbu N."/>
            <person name="Novod N."/>
            <person name="O'Neill B."/>
            <person name="Osman S."/>
            <person name="Markiewicz E."/>
            <person name="Oyono O.L."/>
            <person name="Patti C."/>
            <person name="Phunkhang P."/>
            <person name="Pierre F."/>
            <person name="Priest M."/>
            <person name="Raghuraman S."/>
            <person name="Rege F."/>
            <person name="Reyes R."/>
            <person name="Rise C."/>
            <person name="Rogov P."/>
            <person name="Ross K."/>
            <person name="Ryan E."/>
            <person name="Settipalli S."/>
            <person name="Shea T."/>
            <person name="Sherpa N."/>
            <person name="Shi L."/>
            <person name="Shih D."/>
            <person name="Sparrow T."/>
            <person name="Spaulding J."/>
            <person name="Stalker J."/>
            <person name="Stange-Thomann N."/>
            <person name="Stavropoulos S."/>
            <person name="Stone C."/>
            <person name="Strader C."/>
            <person name="Tesfaye S."/>
            <person name="Thomson T."/>
            <person name="Thoulutsang Y."/>
            <person name="Thoulutsang D."/>
            <person name="Topham K."/>
            <person name="Topping I."/>
            <person name="Tsamla T."/>
            <person name="Vassiliev H."/>
            <person name="Vo A."/>
            <person name="Wangchuk T."/>
            <person name="Wangdi T."/>
            <person name="Weiand M."/>
            <person name="Wilkinson J."/>
            <person name="Wilson A."/>
            <person name="Yadav S."/>
            <person name="Young G."/>
            <person name="Yu Q."/>
            <person name="Zembek L."/>
            <person name="Zhong D."/>
            <person name="Zimmer A."/>
            <person name="Zwirko Z."/>
            <person name="Jaffe D.B."/>
            <person name="Alvarez P."/>
            <person name="Brockman W."/>
            <person name="Butler J."/>
            <person name="Chin C."/>
            <person name="Gnerre S."/>
            <person name="Grabherr M."/>
            <person name="Kleber M."/>
            <person name="Mauceli E."/>
            <person name="MacCallum I."/>
        </authorList>
    </citation>
    <scope>NUCLEOTIDE SEQUENCE [LARGE SCALE GENOMIC DNA]</scope>
    <source>
        <strain evidence="2">Tucson 15081-1352.22</strain>
    </source>
</reference>
<dbReference type="KEGG" id="dmo:Dmoj_GI26819"/>